<dbReference type="PROSITE" id="PS00678">
    <property type="entry name" value="WD_REPEATS_1"/>
    <property type="match status" value="1"/>
</dbReference>
<dbReference type="GO" id="GO:0042254">
    <property type="term" value="P:ribosome biogenesis"/>
    <property type="evidence" value="ECO:0007669"/>
    <property type="project" value="TreeGrafter"/>
</dbReference>
<dbReference type="GeneID" id="90076190"/>
<comment type="caution">
    <text evidence="9">The sequence shown here is derived from an EMBL/GenBank/DDBJ whole genome shotgun (WGS) entry which is preliminary data.</text>
</comment>
<feature type="domain" description="Histone-binding protein RBBP4-like N-terminal" evidence="8">
    <location>
        <begin position="101"/>
        <end position="168"/>
    </location>
</feature>
<dbReference type="EMBL" id="BTFZ01000019">
    <property type="protein sequence ID" value="GMM38201.1"/>
    <property type="molecule type" value="Genomic_DNA"/>
</dbReference>
<dbReference type="Pfam" id="PF00400">
    <property type="entry name" value="WD40"/>
    <property type="match status" value="3"/>
</dbReference>
<feature type="repeat" description="WD" evidence="6">
    <location>
        <begin position="404"/>
        <end position="438"/>
    </location>
</feature>
<comment type="subcellular location">
    <subcellularLocation>
        <location evidence="1">Nucleus</location>
    </subcellularLocation>
</comment>
<feature type="region of interest" description="Disordered" evidence="7">
    <location>
        <begin position="1"/>
        <end position="78"/>
    </location>
</feature>
<dbReference type="Pfam" id="PF12265">
    <property type="entry name" value="CAF1C_H4-bd"/>
    <property type="match status" value="1"/>
</dbReference>
<gene>
    <name evidence="9" type="ORF">DASC09_055400</name>
</gene>
<protein>
    <recommendedName>
        <fullName evidence="5">Glutamate-rich WD repeat-containing protein 1</fullName>
    </recommendedName>
</protein>
<name>A0AAV5QU13_9ASCO</name>
<feature type="repeat" description="WD" evidence="6">
    <location>
        <begin position="309"/>
        <end position="351"/>
    </location>
</feature>
<feature type="compositionally biased region" description="Basic and acidic residues" evidence="7">
    <location>
        <begin position="1"/>
        <end position="11"/>
    </location>
</feature>
<evidence type="ECO:0000313" key="10">
    <source>
        <dbReference type="Proteomes" id="UP001360560"/>
    </source>
</evidence>
<dbReference type="InterPro" id="IPR020472">
    <property type="entry name" value="WD40_PAC1"/>
</dbReference>
<evidence type="ECO:0000256" key="1">
    <source>
        <dbReference type="ARBA" id="ARBA00004123"/>
    </source>
</evidence>
<dbReference type="InterPro" id="IPR015943">
    <property type="entry name" value="WD40/YVTN_repeat-like_dom_sf"/>
</dbReference>
<keyword evidence="3" id="KW-0677">Repeat</keyword>
<evidence type="ECO:0000256" key="7">
    <source>
        <dbReference type="SAM" id="MobiDB-lite"/>
    </source>
</evidence>
<keyword evidence="4" id="KW-0539">Nucleus</keyword>
<dbReference type="InterPro" id="IPR019775">
    <property type="entry name" value="WD40_repeat_CS"/>
</dbReference>
<dbReference type="InterPro" id="IPR051972">
    <property type="entry name" value="Glutamate-rich_WD_repeat"/>
</dbReference>
<dbReference type="InterPro" id="IPR036322">
    <property type="entry name" value="WD40_repeat_dom_sf"/>
</dbReference>
<evidence type="ECO:0000256" key="2">
    <source>
        <dbReference type="ARBA" id="ARBA00022574"/>
    </source>
</evidence>
<dbReference type="PROSITE" id="PS50082">
    <property type="entry name" value="WD_REPEATS_2"/>
    <property type="match status" value="3"/>
</dbReference>
<accession>A0AAV5QU13</accession>
<keyword evidence="10" id="KW-1185">Reference proteome</keyword>
<evidence type="ECO:0000256" key="5">
    <source>
        <dbReference type="ARBA" id="ARBA00040876"/>
    </source>
</evidence>
<dbReference type="SUPFAM" id="SSF50978">
    <property type="entry name" value="WD40 repeat-like"/>
    <property type="match status" value="1"/>
</dbReference>
<reference evidence="9 10" key="1">
    <citation type="journal article" date="2023" name="Elife">
        <title>Identification of key yeast species and microbe-microbe interactions impacting larval growth of Drosophila in the wild.</title>
        <authorList>
            <person name="Mure A."/>
            <person name="Sugiura Y."/>
            <person name="Maeda R."/>
            <person name="Honda K."/>
            <person name="Sakurai N."/>
            <person name="Takahashi Y."/>
            <person name="Watada M."/>
            <person name="Katoh T."/>
            <person name="Gotoh A."/>
            <person name="Gotoh Y."/>
            <person name="Taniguchi I."/>
            <person name="Nakamura K."/>
            <person name="Hayashi T."/>
            <person name="Katayama T."/>
            <person name="Uemura T."/>
            <person name="Hattori Y."/>
        </authorList>
    </citation>
    <scope>NUCLEOTIDE SEQUENCE [LARGE SCALE GENOMIC DNA]</scope>
    <source>
        <strain evidence="9 10">SC-9</strain>
    </source>
</reference>
<dbReference type="PANTHER" id="PTHR45903">
    <property type="entry name" value="GLUTAMATE-RICH WD REPEAT-CONTAINING PROTEIN 1"/>
    <property type="match status" value="1"/>
</dbReference>
<dbReference type="Proteomes" id="UP001360560">
    <property type="component" value="Unassembled WGS sequence"/>
</dbReference>
<dbReference type="AlphaFoldDB" id="A0AAV5QU13"/>
<evidence type="ECO:0000259" key="8">
    <source>
        <dbReference type="Pfam" id="PF12265"/>
    </source>
</evidence>
<feature type="compositionally biased region" description="Acidic residues" evidence="7">
    <location>
        <begin position="30"/>
        <end position="65"/>
    </location>
</feature>
<dbReference type="SMART" id="SM00320">
    <property type="entry name" value="WD40"/>
    <property type="match status" value="5"/>
</dbReference>
<dbReference type="PANTHER" id="PTHR45903:SF1">
    <property type="entry name" value="GLUTAMATE-RICH WD REPEAT-CONTAINING PROTEIN 1"/>
    <property type="match status" value="1"/>
</dbReference>
<dbReference type="PRINTS" id="PR00320">
    <property type="entry name" value="GPROTEINBRPT"/>
</dbReference>
<evidence type="ECO:0000256" key="3">
    <source>
        <dbReference type="ARBA" id="ARBA00022737"/>
    </source>
</evidence>
<keyword evidence="2 6" id="KW-0853">WD repeat</keyword>
<evidence type="ECO:0000313" key="9">
    <source>
        <dbReference type="EMBL" id="GMM38201.1"/>
    </source>
</evidence>
<dbReference type="Gene3D" id="2.130.10.10">
    <property type="entry name" value="YVTN repeat-like/Quinoprotein amine dehydrogenase"/>
    <property type="match status" value="1"/>
</dbReference>
<dbReference type="GO" id="GO:0005730">
    <property type="term" value="C:nucleolus"/>
    <property type="evidence" value="ECO:0007669"/>
    <property type="project" value="TreeGrafter"/>
</dbReference>
<proteinExistence type="predicted"/>
<dbReference type="InterPro" id="IPR001680">
    <property type="entry name" value="WD40_rpt"/>
</dbReference>
<organism evidence="9 10">
    <name type="scientific">Saccharomycopsis crataegensis</name>
    <dbReference type="NCBI Taxonomy" id="43959"/>
    <lineage>
        <taxon>Eukaryota</taxon>
        <taxon>Fungi</taxon>
        <taxon>Dikarya</taxon>
        <taxon>Ascomycota</taxon>
        <taxon>Saccharomycotina</taxon>
        <taxon>Saccharomycetes</taxon>
        <taxon>Saccharomycopsidaceae</taxon>
        <taxon>Saccharomycopsis</taxon>
    </lineage>
</organism>
<sequence>MAKRPAEEDNQGKQAAAKTDANSVPKNVVIEEEDVEMGEFEDPYGDEFESDGEIIEINSDTEEGGDGSKAAGDIEKDDQMEGTLEESTLYLPHRSRPLGADEVLEADPSVYEMLHNVNLPWSCLTVDVMPDALGDERRGFPAAMSVLTATQAPKAKDNELIMMKLTQLAKTLVNDDEEDQNEDDEDQYEGDPVMESETIGVRDVTNRLRVSPHAAKTGEYFTATMMESGDCCIYDLSPQFKSLNSPGHIVPKNAKKPIYTVRAHGNVEGYGLDWSPTVDTGALLSGDVSGRIFLTKRTSSNWVTDNTPFTYNNQSIEDIQWSKTEKTVFATGGCDGYVRIWDTRSKKHKPSINVIASESDVNVISWSSKVDYLLASGHDDGTWGIWDLRNFQPNKEKVTPVALYNFHKAPVTSISFNPLDESIIAVGSEDNTVTLWDLAVEADDEEIKQQKHDIKEMEDIPPQLLFVHWQKDVKEVQWHKQIPGALVSTGKDGLNIWKTISV</sequence>
<evidence type="ECO:0000256" key="6">
    <source>
        <dbReference type="PROSITE-ProRule" id="PRU00221"/>
    </source>
</evidence>
<dbReference type="PROSITE" id="PS50294">
    <property type="entry name" value="WD_REPEATS_REGION"/>
    <property type="match status" value="2"/>
</dbReference>
<dbReference type="InterPro" id="IPR022052">
    <property type="entry name" value="Histone-bd_RBBP4-like_N"/>
</dbReference>
<feature type="repeat" description="WD" evidence="6">
    <location>
        <begin position="354"/>
        <end position="396"/>
    </location>
</feature>
<dbReference type="RefSeq" id="XP_064855197.1">
    <property type="nucleotide sequence ID" value="XM_064999125.1"/>
</dbReference>
<evidence type="ECO:0000256" key="4">
    <source>
        <dbReference type="ARBA" id="ARBA00023242"/>
    </source>
</evidence>